<dbReference type="VEuPathDB" id="FungiDB:VP01_800g7"/>
<feature type="transmembrane region" description="Helical" evidence="1">
    <location>
        <begin position="228"/>
        <end position="248"/>
    </location>
</feature>
<keyword evidence="1" id="KW-1133">Transmembrane helix</keyword>
<proteinExistence type="predicted"/>
<organism evidence="2 3">
    <name type="scientific">Puccinia sorghi</name>
    <dbReference type="NCBI Taxonomy" id="27349"/>
    <lineage>
        <taxon>Eukaryota</taxon>
        <taxon>Fungi</taxon>
        <taxon>Dikarya</taxon>
        <taxon>Basidiomycota</taxon>
        <taxon>Pucciniomycotina</taxon>
        <taxon>Pucciniomycetes</taxon>
        <taxon>Pucciniales</taxon>
        <taxon>Pucciniaceae</taxon>
        <taxon>Puccinia</taxon>
    </lineage>
</organism>
<name>A0A0L6UAG9_9BASI</name>
<feature type="transmembrane region" description="Helical" evidence="1">
    <location>
        <begin position="42"/>
        <end position="64"/>
    </location>
</feature>
<sequence length="251" mass="28295">MSNPFTITLQLQDGQASFTTNPSGNSVLETPAEKAPTANSHIFWVLVIGPPVIIECLILFTIYCSKKTKRNTTNWVALFQLSDLSKPQPRNQALDGLHPQEQNILEENLFDNFSFNQFINVILLSKLTKGGVSIRMENPQKEVVQVQKEDLLAKAMNRINARAQSTLTNHAGGAMGVSDGESDWEDSSDVKFNNLDVHIDEIYSRYGMSADYDCINPVYLDPTNPNRYILLTSGTMLRIHCLSFFYFLQWP</sequence>
<keyword evidence="1" id="KW-0812">Transmembrane</keyword>
<evidence type="ECO:0000313" key="3">
    <source>
        <dbReference type="Proteomes" id="UP000037035"/>
    </source>
</evidence>
<keyword evidence="3" id="KW-1185">Reference proteome</keyword>
<reference evidence="2 3" key="1">
    <citation type="submission" date="2015-08" db="EMBL/GenBank/DDBJ databases">
        <title>Next Generation Sequencing and Analysis of the Genome of Puccinia sorghi L Schw, the Causal Agent of Maize Common Rust.</title>
        <authorList>
            <person name="Rochi L."/>
            <person name="Burguener G."/>
            <person name="Darino M."/>
            <person name="Turjanski A."/>
            <person name="Kreff E."/>
            <person name="Dieguez M.J."/>
            <person name="Sacco F."/>
        </authorList>
    </citation>
    <scope>NUCLEOTIDE SEQUENCE [LARGE SCALE GENOMIC DNA]</scope>
    <source>
        <strain evidence="2 3">RO10H11247</strain>
    </source>
</reference>
<evidence type="ECO:0000313" key="2">
    <source>
        <dbReference type="EMBL" id="KNZ45553.1"/>
    </source>
</evidence>
<dbReference type="EMBL" id="LAVV01013506">
    <property type="protein sequence ID" value="KNZ45553.1"/>
    <property type="molecule type" value="Genomic_DNA"/>
</dbReference>
<dbReference type="AlphaFoldDB" id="A0A0L6UAG9"/>
<gene>
    <name evidence="2" type="ORF">VP01_800g7</name>
</gene>
<comment type="caution">
    <text evidence="2">The sequence shown here is derived from an EMBL/GenBank/DDBJ whole genome shotgun (WGS) entry which is preliminary data.</text>
</comment>
<keyword evidence="1" id="KW-0472">Membrane</keyword>
<protein>
    <submittedName>
        <fullName evidence="2">Uncharacterized protein</fullName>
    </submittedName>
</protein>
<dbReference type="Proteomes" id="UP000037035">
    <property type="component" value="Unassembled WGS sequence"/>
</dbReference>
<accession>A0A0L6UAG9</accession>
<evidence type="ECO:0000256" key="1">
    <source>
        <dbReference type="SAM" id="Phobius"/>
    </source>
</evidence>